<gene>
    <name evidence="2" type="ORF">LFAB_06045</name>
</gene>
<dbReference type="EMBL" id="AWWK01000029">
    <property type="protein sequence ID" value="ETY74648.1"/>
    <property type="molecule type" value="Genomic_DNA"/>
</dbReference>
<dbReference type="Proteomes" id="UP000019247">
    <property type="component" value="Unassembled WGS sequence"/>
</dbReference>
<reference evidence="2 3" key="1">
    <citation type="journal article" date="2014" name="Genome Announc.">
        <title>Genome Sequence of Lactobacillus fabifermentans Strain T30PCM01, Isolated from Fermenting Grape Marc.</title>
        <authorList>
            <person name="Treu L."/>
            <person name="Vendramin V."/>
            <person name="Bovo B."/>
            <person name="Giacomini A."/>
            <person name="Corich V."/>
            <person name="Campanaro S."/>
        </authorList>
    </citation>
    <scope>NUCLEOTIDE SEQUENCE [LARGE SCALE GENOMIC DNA]</scope>
    <source>
        <strain evidence="2 3">T30PCM01</strain>
    </source>
</reference>
<keyword evidence="1" id="KW-1133">Transmembrane helix</keyword>
<comment type="caution">
    <text evidence="2">The sequence shown here is derived from an EMBL/GenBank/DDBJ whole genome shotgun (WGS) entry which is preliminary data.</text>
</comment>
<evidence type="ECO:0000256" key="1">
    <source>
        <dbReference type="SAM" id="Phobius"/>
    </source>
</evidence>
<dbReference type="STRING" id="1400520.LFAB_06045"/>
<feature type="transmembrane region" description="Helical" evidence="1">
    <location>
        <begin position="6"/>
        <end position="25"/>
    </location>
</feature>
<protein>
    <submittedName>
        <fullName evidence="2">Uncharacterized protein</fullName>
    </submittedName>
</protein>
<keyword evidence="1" id="KW-0472">Membrane</keyword>
<name>W6T9T0_9LACO</name>
<accession>W6T9T0</accession>
<feature type="transmembrane region" description="Helical" evidence="1">
    <location>
        <begin position="37"/>
        <end position="61"/>
    </location>
</feature>
<keyword evidence="1" id="KW-0812">Transmembrane</keyword>
<dbReference type="AlphaFoldDB" id="W6T9T0"/>
<dbReference type="HOGENOM" id="CLU_1893541_0_0_9"/>
<organism evidence="2 3">
    <name type="scientific">Lactiplantibacillus fabifermentans T30PCM01</name>
    <dbReference type="NCBI Taxonomy" id="1400520"/>
    <lineage>
        <taxon>Bacteria</taxon>
        <taxon>Bacillati</taxon>
        <taxon>Bacillota</taxon>
        <taxon>Bacilli</taxon>
        <taxon>Lactobacillales</taxon>
        <taxon>Lactobacillaceae</taxon>
        <taxon>Lactiplantibacillus</taxon>
    </lineage>
</organism>
<dbReference type="PATRIC" id="fig|1400520.3.peg.1177"/>
<evidence type="ECO:0000313" key="3">
    <source>
        <dbReference type="Proteomes" id="UP000019247"/>
    </source>
</evidence>
<proteinExistence type="predicted"/>
<feature type="transmembrane region" description="Helical" evidence="1">
    <location>
        <begin position="94"/>
        <end position="112"/>
    </location>
</feature>
<sequence>MVADLLLPFPVLYLYFLPAIMVNDLTTNGWKIQLFKLGLLCSMKFLMWSLPVLGFLIWWRYRVQHPWFYESWLVLVLAASSFVQYAAPGAETTWNAPMFSIVLGFIWLFAVTEVCSRRRRLPPLNFYCFFDNSR</sequence>
<evidence type="ECO:0000313" key="2">
    <source>
        <dbReference type="EMBL" id="ETY74648.1"/>
    </source>
</evidence>
<feature type="transmembrane region" description="Helical" evidence="1">
    <location>
        <begin position="67"/>
        <end position="87"/>
    </location>
</feature>